<gene>
    <name evidence="1" type="ORF">NP493_2836g00001</name>
</gene>
<dbReference type="EMBL" id="JAODUO010002819">
    <property type="protein sequence ID" value="KAK2150227.1"/>
    <property type="molecule type" value="Genomic_DNA"/>
</dbReference>
<organism evidence="1 2">
    <name type="scientific">Ridgeia piscesae</name>
    <name type="common">Tubeworm</name>
    <dbReference type="NCBI Taxonomy" id="27915"/>
    <lineage>
        <taxon>Eukaryota</taxon>
        <taxon>Metazoa</taxon>
        <taxon>Spiralia</taxon>
        <taxon>Lophotrochozoa</taxon>
        <taxon>Annelida</taxon>
        <taxon>Polychaeta</taxon>
        <taxon>Sedentaria</taxon>
        <taxon>Canalipalpata</taxon>
        <taxon>Sabellida</taxon>
        <taxon>Siboglinidae</taxon>
        <taxon>Ridgeia</taxon>
    </lineage>
</organism>
<keyword evidence="2" id="KW-1185">Reference proteome</keyword>
<evidence type="ECO:0000313" key="2">
    <source>
        <dbReference type="Proteomes" id="UP001209878"/>
    </source>
</evidence>
<name>A0AAD9JCF6_RIDPI</name>
<sequence>MDYEITPLLLLCILSSNSYYNYCFSFKRAQRLTNHMTSAMPLQQQQQLTNHELVLYYFPYNMLYIHYIYWRSMCCLSGIDTVDMSGVSLTSHCHVSMS</sequence>
<comment type="caution">
    <text evidence="1">The sequence shown here is derived from an EMBL/GenBank/DDBJ whole genome shotgun (WGS) entry which is preliminary data.</text>
</comment>
<protein>
    <submittedName>
        <fullName evidence="1">Uncharacterized protein</fullName>
    </submittedName>
</protein>
<accession>A0AAD9JCF6</accession>
<proteinExistence type="predicted"/>
<evidence type="ECO:0000313" key="1">
    <source>
        <dbReference type="EMBL" id="KAK2150227.1"/>
    </source>
</evidence>
<reference evidence="1" key="1">
    <citation type="journal article" date="2023" name="Mol. Biol. Evol.">
        <title>Third-Generation Sequencing Reveals the Adaptive Role of the Epigenome in Three Deep-Sea Polychaetes.</title>
        <authorList>
            <person name="Perez M."/>
            <person name="Aroh O."/>
            <person name="Sun Y."/>
            <person name="Lan Y."/>
            <person name="Juniper S.K."/>
            <person name="Young C.R."/>
            <person name="Angers B."/>
            <person name="Qian P.Y."/>
        </authorList>
    </citation>
    <scope>NUCLEOTIDE SEQUENCE</scope>
    <source>
        <strain evidence="1">R07B-5</strain>
    </source>
</reference>
<dbReference type="AlphaFoldDB" id="A0AAD9JCF6"/>
<dbReference type="Proteomes" id="UP001209878">
    <property type="component" value="Unassembled WGS sequence"/>
</dbReference>